<gene>
    <name evidence="4" type="ORF">FYJ85_06055</name>
</gene>
<comment type="caution">
    <text evidence="4">The sequence shown here is derived from an EMBL/GenBank/DDBJ whole genome shotgun (WGS) entry which is preliminary data.</text>
</comment>
<name>A0A844G215_9BACT</name>
<dbReference type="InterPro" id="IPR043129">
    <property type="entry name" value="ATPase_NBD"/>
</dbReference>
<dbReference type="GO" id="GO:0051536">
    <property type="term" value="F:iron-sulfur cluster binding"/>
    <property type="evidence" value="ECO:0007669"/>
    <property type="project" value="InterPro"/>
</dbReference>
<evidence type="ECO:0000259" key="1">
    <source>
        <dbReference type="Pfam" id="PF00111"/>
    </source>
</evidence>
<evidence type="ECO:0000313" key="4">
    <source>
        <dbReference type="EMBL" id="MST96608.1"/>
    </source>
</evidence>
<feature type="domain" description="RACo C-terminal" evidence="2">
    <location>
        <begin position="258"/>
        <end position="474"/>
    </location>
</feature>
<dbReference type="PANTHER" id="PTHR42895">
    <property type="entry name" value="IRON-SULFUR CLUSTER-BINDING PROTEIN-RELATED"/>
    <property type="match status" value="1"/>
</dbReference>
<evidence type="ECO:0000259" key="3">
    <source>
        <dbReference type="Pfam" id="PF17651"/>
    </source>
</evidence>
<dbReference type="InterPro" id="IPR027980">
    <property type="entry name" value="RACo_C"/>
</dbReference>
<dbReference type="AlphaFoldDB" id="A0A844G215"/>
<feature type="domain" description="2Fe-2S ferredoxin-type" evidence="1">
    <location>
        <begin position="13"/>
        <end position="68"/>
    </location>
</feature>
<reference evidence="4 5" key="1">
    <citation type="submission" date="2019-08" db="EMBL/GenBank/DDBJ databases">
        <title>In-depth cultivation of the pig gut microbiome towards novel bacterial diversity and tailored functional studies.</title>
        <authorList>
            <person name="Wylensek D."/>
            <person name="Hitch T.C.A."/>
            <person name="Clavel T."/>
        </authorList>
    </citation>
    <scope>NUCLEOTIDE SEQUENCE [LARGE SCALE GENOMIC DNA]</scope>
    <source>
        <strain evidence="4 5">BBE-744-WT-12</strain>
    </source>
</reference>
<dbReference type="Pfam" id="PF14574">
    <property type="entry name" value="RACo_C_ter"/>
    <property type="match status" value="1"/>
</dbReference>
<dbReference type="Proteomes" id="UP000435649">
    <property type="component" value="Unassembled WGS sequence"/>
</dbReference>
<dbReference type="Pfam" id="PF17651">
    <property type="entry name" value="Raco_middle"/>
    <property type="match status" value="1"/>
</dbReference>
<keyword evidence="5" id="KW-1185">Reference proteome</keyword>
<dbReference type="InterPro" id="IPR001041">
    <property type="entry name" value="2Fe-2S_ferredoxin-type"/>
</dbReference>
<protein>
    <submittedName>
        <fullName evidence="4">DUF4445 domain-containing protein</fullName>
    </submittedName>
</protein>
<proteinExistence type="predicted"/>
<dbReference type="Gene3D" id="3.30.420.480">
    <property type="entry name" value="Domain of unknown function (DUF4445)"/>
    <property type="match status" value="1"/>
</dbReference>
<dbReference type="InterPro" id="IPR042259">
    <property type="entry name" value="Raco-like_middle_sf"/>
</dbReference>
<dbReference type="InterPro" id="IPR052911">
    <property type="entry name" value="Corrinoid_activation_enz"/>
</dbReference>
<dbReference type="SUPFAM" id="SSF53067">
    <property type="entry name" value="Actin-like ATPase domain"/>
    <property type="match status" value="1"/>
</dbReference>
<accession>A0A844G215</accession>
<evidence type="ECO:0000313" key="5">
    <source>
        <dbReference type="Proteomes" id="UP000435649"/>
    </source>
</evidence>
<dbReference type="EMBL" id="VUNS01000004">
    <property type="protein sequence ID" value="MST96608.1"/>
    <property type="molecule type" value="Genomic_DNA"/>
</dbReference>
<evidence type="ECO:0000259" key="2">
    <source>
        <dbReference type="Pfam" id="PF14574"/>
    </source>
</evidence>
<dbReference type="InterPro" id="IPR041414">
    <property type="entry name" value="Raco-like_middle"/>
</dbReference>
<dbReference type="RefSeq" id="WP_154417300.1">
    <property type="nucleotide sequence ID" value="NZ_VUNS01000004.1"/>
</dbReference>
<dbReference type="Pfam" id="PF00111">
    <property type="entry name" value="Fer2"/>
    <property type="match status" value="1"/>
</dbReference>
<sequence>MKVTVRRGGEGRLTSLLAAAGFPLDLRCGGKGTCGRCRVLLTAGSWLVNGKTVDIAGEPMAVNACRTTLAGETGEVEVPELSLARGDAKSTVEWSASPLPVRAETVIGIDLGTTTVAAVKIRNGEVVARSGCFNSQNRFGDNVVTRINHAGTAEGVRELQAAAVADINVLLGELGCDGVSRIAVSGNTVMSLLLHGIDPTPIGIMPFTPPQRIFPVCDARELGIECDAGLLTVPAIAGYVGGDLTSGIAEVGLKPGEMLVDIGTNCEIIFRTREKLYSTAAAAGPAFEGAGIECGCRAAPGAIDHWFADGSWSVLGGVDPVGLCGSALIDFLAVMREGGRLNEFGRLEPAAKSFPVAPGLAIHEWEIAQLLKAKAAVFAGIQTLAEHCGEPVGRIWLAGGFARYIDLGHAVRIGMLPECEYTVVGNTSLAGAARLAAAPERLAQLERLIDEPEDIPLNLLPEFEDNFIGALLLP</sequence>
<dbReference type="PANTHER" id="PTHR42895:SF2">
    <property type="entry name" value="IRON-SULFUR CLUSTER PROTEIN"/>
    <property type="match status" value="1"/>
</dbReference>
<organism evidence="4 5">
    <name type="scientific">Victivallis lenta</name>
    <dbReference type="NCBI Taxonomy" id="2606640"/>
    <lineage>
        <taxon>Bacteria</taxon>
        <taxon>Pseudomonadati</taxon>
        <taxon>Lentisphaerota</taxon>
        <taxon>Lentisphaeria</taxon>
        <taxon>Victivallales</taxon>
        <taxon>Victivallaceae</taxon>
        <taxon>Victivallis</taxon>
    </lineage>
</organism>
<dbReference type="InterPro" id="IPR036010">
    <property type="entry name" value="2Fe-2S_ferredoxin-like_sf"/>
</dbReference>
<dbReference type="SUPFAM" id="SSF54292">
    <property type="entry name" value="2Fe-2S ferredoxin-like"/>
    <property type="match status" value="1"/>
</dbReference>
<feature type="domain" description="RACo-like middle region" evidence="3">
    <location>
        <begin position="107"/>
        <end position="253"/>
    </location>
</feature>